<dbReference type="GO" id="GO:0005634">
    <property type="term" value="C:nucleus"/>
    <property type="evidence" value="ECO:0007669"/>
    <property type="project" value="UniProtKB-SubCell"/>
</dbReference>
<keyword evidence="10" id="KW-1185">Reference proteome</keyword>
<feature type="region of interest" description="Disordered" evidence="7">
    <location>
        <begin position="198"/>
        <end position="242"/>
    </location>
</feature>
<feature type="compositionally biased region" description="Basic and acidic residues" evidence="7">
    <location>
        <begin position="198"/>
        <end position="208"/>
    </location>
</feature>
<dbReference type="PROSITE" id="PS50071">
    <property type="entry name" value="HOMEOBOX_2"/>
    <property type="match status" value="1"/>
</dbReference>
<evidence type="ECO:0000256" key="6">
    <source>
        <dbReference type="RuleBase" id="RU000682"/>
    </source>
</evidence>
<feature type="compositionally biased region" description="Low complexity" evidence="7">
    <location>
        <begin position="210"/>
        <end position="222"/>
    </location>
</feature>
<evidence type="ECO:0000256" key="5">
    <source>
        <dbReference type="PROSITE-ProRule" id="PRU00108"/>
    </source>
</evidence>
<evidence type="ECO:0000256" key="7">
    <source>
        <dbReference type="SAM" id="MobiDB-lite"/>
    </source>
</evidence>
<evidence type="ECO:0000256" key="2">
    <source>
        <dbReference type="ARBA" id="ARBA00023125"/>
    </source>
</evidence>
<dbReference type="CDD" id="cd00086">
    <property type="entry name" value="homeodomain"/>
    <property type="match status" value="1"/>
</dbReference>
<dbReference type="Gene3D" id="1.10.10.60">
    <property type="entry name" value="Homeodomain-like"/>
    <property type="match status" value="1"/>
</dbReference>
<organism evidence="9 10">
    <name type="scientific">Caenorhabditis briggsae</name>
    <dbReference type="NCBI Taxonomy" id="6238"/>
    <lineage>
        <taxon>Eukaryota</taxon>
        <taxon>Metazoa</taxon>
        <taxon>Ecdysozoa</taxon>
        <taxon>Nematoda</taxon>
        <taxon>Chromadorea</taxon>
        <taxon>Rhabditida</taxon>
        <taxon>Rhabditina</taxon>
        <taxon>Rhabditomorpha</taxon>
        <taxon>Rhabditoidea</taxon>
        <taxon>Rhabditidae</taxon>
        <taxon>Peloderinae</taxon>
        <taxon>Caenorhabditis</taxon>
    </lineage>
</organism>
<dbReference type="GO" id="GO:0003677">
    <property type="term" value="F:DNA binding"/>
    <property type="evidence" value="ECO:0007669"/>
    <property type="project" value="UniProtKB-UniRule"/>
</dbReference>
<sequence>MDRKEPFHETMLGKNVFVPNSFDPVIGKKIFSSASSCYSPSPPSSAHTGFFFFSECPTLIQPRLGHHAHFCGSTEHFLPPRTMAANFYATFPTLGYTAYPQFFATTTTSTTTISPTLSTSTPPPTATVAPNHSSDGRRPPRRERTSFSRLQLDQLEKVFSETQYPDVTKREALAKSINLPDGRVQVITVWFKNRRAKERNNKKLDGPHDSVSSRSSNGGSPHSDAKPEVKPMGIHIPGTPEFDAHTATKYEANQLVLNQLQQQQQQLAQVPKSELEDSVKTPEVKYDPAQALLPQAQAAAWTSYTAAAQYPYPYNNYFQPNFYYSQYGSDYTPNNAAYCSGSQL</sequence>
<evidence type="ECO:0000256" key="1">
    <source>
        <dbReference type="ARBA" id="ARBA00004123"/>
    </source>
</evidence>
<proteinExistence type="predicted"/>
<feature type="DNA-binding region" description="Homeobox" evidence="5">
    <location>
        <begin position="140"/>
        <end position="202"/>
    </location>
</feature>
<dbReference type="InterPro" id="IPR001356">
    <property type="entry name" value="HD"/>
</dbReference>
<keyword evidence="3 5" id="KW-0371">Homeobox</keyword>
<feature type="region of interest" description="Disordered" evidence="7">
    <location>
        <begin position="110"/>
        <end position="149"/>
    </location>
</feature>
<evidence type="ECO:0000313" key="10">
    <source>
        <dbReference type="Proteomes" id="UP000829354"/>
    </source>
</evidence>
<evidence type="ECO:0000256" key="3">
    <source>
        <dbReference type="ARBA" id="ARBA00023155"/>
    </source>
</evidence>
<dbReference type="EMBL" id="CP092625">
    <property type="protein sequence ID" value="UMM39080.1"/>
    <property type="molecule type" value="Genomic_DNA"/>
</dbReference>
<dbReference type="PANTHER" id="PTHR45793:SF25">
    <property type="entry name" value="HOMEOBOX PROTEIN CEH-36"/>
    <property type="match status" value="1"/>
</dbReference>
<reference evidence="9 10" key="1">
    <citation type="submission" date="2022-04" db="EMBL/GenBank/DDBJ databases">
        <title>Chromosome-level reference genomes for two strains of Caenorhabditis briggsae: an improved platform for comparative genomics.</title>
        <authorList>
            <person name="Stevens L."/>
            <person name="Andersen E."/>
        </authorList>
    </citation>
    <scope>NUCLEOTIDE SEQUENCE [LARGE SCALE GENOMIC DNA]</scope>
    <source>
        <strain evidence="9">VX34</strain>
        <tissue evidence="9">Whole-organism</tissue>
    </source>
</reference>
<feature type="compositionally biased region" description="Low complexity" evidence="7">
    <location>
        <begin position="110"/>
        <end position="120"/>
    </location>
</feature>
<keyword evidence="4 5" id="KW-0539">Nucleus</keyword>
<dbReference type="PANTHER" id="PTHR45793">
    <property type="entry name" value="HOMEOBOX PROTEIN"/>
    <property type="match status" value="1"/>
</dbReference>
<protein>
    <recommendedName>
        <fullName evidence="8">Homeobox domain-containing protein</fullName>
    </recommendedName>
</protein>
<dbReference type="AlphaFoldDB" id="A0AAE9FCV8"/>
<dbReference type="SUPFAM" id="SSF46689">
    <property type="entry name" value="Homeodomain-like"/>
    <property type="match status" value="1"/>
</dbReference>
<comment type="subcellular location">
    <subcellularLocation>
        <location evidence="1 5 6">Nucleus</location>
    </subcellularLocation>
</comment>
<evidence type="ECO:0000313" key="9">
    <source>
        <dbReference type="EMBL" id="UMM39080.1"/>
    </source>
</evidence>
<name>A0AAE9FCV8_CAEBR</name>
<evidence type="ECO:0000256" key="4">
    <source>
        <dbReference type="ARBA" id="ARBA00023242"/>
    </source>
</evidence>
<dbReference type="InterPro" id="IPR009057">
    <property type="entry name" value="Homeodomain-like_sf"/>
</dbReference>
<dbReference type="Proteomes" id="UP000829354">
    <property type="component" value="Chromosome X"/>
</dbReference>
<dbReference type="Pfam" id="PF00046">
    <property type="entry name" value="Homeodomain"/>
    <property type="match status" value="1"/>
</dbReference>
<gene>
    <name evidence="9" type="ORF">L5515_016281</name>
</gene>
<feature type="domain" description="Homeobox" evidence="8">
    <location>
        <begin position="138"/>
        <end position="201"/>
    </location>
</feature>
<feature type="compositionally biased region" description="Basic and acidic residues" evidence="7">
    <location>
        <begin position="134"/>
        <end position="146"/>
    </location>
</feature>
<dbReference type="SMART" id="SM00389">
    <property type="entry name" value="HOX"/>
    <property type="match status" value="1"/>
</dbReference>
<evidence type="ECO:0000259" key="8">
    <source>
        <dbReference type="PROSITE" id="PS50071"/>
    </source>
</evidence>
<accession>A0AAE9FCV8</accession>
<keyword evidence="2 5" id="KW-0238">DNA-binding</keyword>